<proteinExistence type="predicted"/>
<dbReference type="InterPro" id="IPR036612">
    <property type="entry name" value="KH_dom_type_1_sf"/>
</dbReference>
<feature type="region of interest" description="Disordered" evidence="1">
    <location>
        <begin position="22"/>
        <end position="42"/>
    </location>
</feature>
<sequence>MKPAVRTRLDEIMATSHTQITCHESSASIPSPNNSQSASISSAASSSSKFSDRMDIEIMGTWLDIERAARLQTLIYLDELNGFAVRPLNVGFDMYPIIIGRKRAMLNRIMEDSGGANIYLPNYLMTCLEPSVFGNSSFPSVFSSPSSKANNSGSNKRMSPTHQQVLAVENTSNILINKQQQTITSSNIPTTVNHIYITGPIMIVEVAIAKLQHLLISK</sequence>
<name>A0AAD5X6M2_9FUNG</name>
<accession>A0AAD5X6M2</accession>
<protein>
    <submittedName>
        <fullName evidence="2">Uncharacterized protein</fullName>
    </submittedName>
</protein>
<keyword evidence="3" id="KW-1185">Reference proteome</keyword>
<dbReference type="SUPFAM" id="SSF54791">
    <property type="entry name" value="Eukaryotic type KH-domain (KH-domain type I)"/>
    <property type="match status" value="1"/>
</dbReference>
<dbReference type="AlphaFoldDB" id="A0AAD5X6M2"/>
<feature type="compositionally biased region" description="Low complexity" evidence="1">
    <location>
        <begin position="25"/>
        <end position="42"/>
    </location>
</feature>
<dbReference type="Gene3D" id="3.30.1370.10">
    <property type="entry name" value="K Homology domain, type 1"/>
    <property type="match status" value="1"/>
</dbReference>
<dbReference type="Proteomes" id="UP001211907">
    <property type="component" value="Unassembled WGS sequence"/>
</dbReference>
<reference evidence="2" key="1">
    <citation type="submission" date="2020-05" db="EMBL/GenBank/DDBJ databases">
        <title>Phylogenomic resolution of chytrid fungi.</title>
        <authorList>
            <person name="Stajich J.E."/>
            <person name="Amses K."/>
            <person name="Simmons R."/>
            <person name="Seto K."/>
            <person name="Myers J."/>
            <person name="Bonds A."/>
            <person name="Quandt C.A."/>
            <person name="Barry K."/>
            <person name="Liu P."/>
            <person name="Grigoriev I."/>
            <person name="Longcore J.E."/>
            <person name="James T.Y."/>
        </authorList>
    </citation>
    <scope>NUCLEOTIDE SEQUENCE</scope>
    <source>
        <strain evidence="2">JEL0513</strain>
    </source>
</reference>
<evidence type="ECO:0000313" key="2">
    <source>
        <dbReference type="EMBL" id="KAJ3088796.1"/>
    </source>
</evidence>
<feature type="non-terminal residue" evidence="2">
    <location>
        <position position="218"/>
    </location>
</feature>
<evidence type="ECO:0000313" key="3">
    <source>
        <dbReference type="Proteomes" id="UP001211907"/>
    </source>
</evidence>
<dbReference type="GO" id="GO:0003723">
    <property type="term" value="F:RNA binding"/>
    <property type="evidence" value="ECO:0007669"/>
    <property type="project" value="InterPro"/>
</dbReference>
<comment type="caution">
    <text evidence="2">The sequence shown here is derived from an EMBL/GenBank/DDBJ whole genome shotgun (WGS) entry which is preliminary data.</text>
</comment>
<organism evidence="2 3">
    <name type="scientific">Physocladia obscura</name>
    <dbReference type="NCBI Taxonomy" id="109957"/>
    <lineage>
        <taxon>Eukaryota</taxon>
        <taxon>Fungi</taxon>
        <taxon>Fungi incertae sedis</taxon>
        <taxon>Chytridiomycota</taxon>
        <taxon>Chytridiomycota incertae sedis</taxon>
        <taxon>Chytridiomycetes</taxon>
        <taxon>Chytridiales</taxon>
        <taxon>Chytriomycetaceae</taxon>
        <taxon>Physocladia</taxon>
    </lineage>
</organism>
<evidence type="ECO:0000256" key="1">
    <source>
        <dbReference type="SAM" id="MobiDB-lite"/>
    </source>
</evidence>
<gene>
    <name evidence="2" type="ORF">HK100_007938</name>
</gene>
<dbReference type="EMBL" id="JADGJH010003787">
    <property type="protein sequence ID" value="KAJ3088796.1"/>
    <property type="molecule type" value="Genomic_DNA"/>
</dbReference>